<dbReference type="AlphaFoldDB" id="A0A1L9PNX7"/>
<dbReference type="Pfam" id="PF04488">
    <property type="entry name" value="Gly_transf_sug"/>
    <property type="match status" value="1"/>
</dbReference>
<comment type="subcellular location">
    <subcellularLocation>
        <location evidence="10">Endomembrane system</location>
        <topology evidence="10">Single-pass type II membrane protein</topology>
    </subcellularLocation>
    <subcellularLocation>
        <location evidence="1">Golgi apparatus membrane</location>
        <topology evidence="1">Single-pass membrane protein</topology>
    </subcellularLocation>
</comment>
<dbReference type="InterPro" id="IPR039367">
    <property type="entry name" value="Och1-like"/>
</dbReference>
<dbReference type="PANTHER" id="PTHR31834:SF1">
    <property type="entry name" value="INITIATION-SPECIFIC ALPHA-1,6-MANNOSYLTRANSFERASE"/>
    <property type="match status" value="1"/>
</dbReference>
<evidence type="ECO:0000256" key="2">
    <source>
        <dbReference type="ARBA" id="ARBA00009003"/>
    </source>
</evidence>
<feature type="region of interest" description="Disordered" evidence="11">
    <location>
        <begin position="25"/>
        <end position="73"/>
    </location>
</feature>
<keyword evidence="4" id="KW-0808">Transferase</keyword>
<evidence type="ECO:0000313" key="14">
    <source>
        <dbReference type="Proteomes" id="UP000184073"/>
    </source>
</evidence>
<comment type="similarity">
    <text evidence="2">Belongs to the glycosyltransferase 32 family.</text>
</comment>
<dbReference type="Proteomes" id="UP000184073">
    <property type="component" value="Unassembled WGS sequence"/>
</dbReference>
<dbReference type="RefSeq" id="XP_040668996.1">
    <property type="nucleotide sequence ID" value="XM_040816150.1"/>
</dbReference>
<evidence type="ECO:0000256" key="11">
    <source>
        <dbReference type="SAM" id="MobiDB-lite"/>
    </source>
</evidence>
<keyword evidence="9" id="KW-0472">Membrane</keyword>
<evidence type="ECO:0000256" key="7">
    <source>
        <dbReference type="ARBA" id="ARBA00022989"/>
    </source>
</evidence>
<evidence type="ECO:0000256" key="3">
    <source>
        <dbReference type="ARBA" id="ARBA00022676"/>
    </source>
</evidence>
<evidence type="ECO:0000256" key="8">
    <source>
        <dbReference type="ARBA" id="ARBA00023034"/>
    </source>
</evidence>
<reference evidence="14" key="1">
    <citation type="journal article" date="2017" name="Genome Biol.">
        <title>Comparative genomics reveals high biological diversity and specific adaptations in the industrially and medically important fungal genus Aspergillus.</title>
        <authorList>
            <person name="de Vries R.P."/>
            <person name="Riley R."/>
            <person name="Wiebenga A."/>
            <person name="Aguilar-Osorio G."/>
            <person name="Amillis S."/>
            <person name="Uchima C.A."/>
            <person name="Anderluh G."/>
            <person name="Asadollahi M."/>
            <person name="Askin M."/>
            <person name="Barry K."/>
            <person name="Battaglia E."/>
            <person name="Bayram O."/>
            <person name="Benocci T."/>
            <person name="Braus-Stromeyer S.A."/>
            <person name="Caldana C."/>
            <person name="Canovas D."/>
            <person name="Cerqueira G.C."/>
            <person name="Chen F."/>
            <person name="Chen W."/>
            <person name="Choi C."/>
            <person name="Clum A."/>
            <person name="Dos Santos R.A."/>
            <person name="Damasio A.R."/>
            <person name="Diallinas G."/>
            <person name="Emri T."/>
            <person name="Fekete E."/>
            <person name="Flipphi M."/>
            <person name="Freyberg S."/>
            <person name="Gallo A."/>
            <person name="Gournas C."/>
            <person name="Habgood R."/>
            <person name="Hainaut M."/>
            <person name="Harispe M.L."/>
            <person name="Henrissat B."/>
            <person name="Hilden K.S."/>
            <person name="Hope R."/>
            <person name="Hossain A."/>
            <person name="Karabika E."/>
            <person name="Karaffa L."/>
            <person name="Karanyi Z."/>
            <person name="Krasevec N."/>
            <person name="Kuo A."/>
            <person name="Kusch H."/>
            <person name="LaButti K."/>
            <person name="Lagendijk E.L."/>
            <person name="Lapidus A."/>
            <person name="Levasseur A."/>
            <person name="Lindquist E."/>
            <person name="Lipzen A."/>
            <person name="Logrieco A.F."/>
            <person name="MacCabe A."/>
            <person name="Maekelae M.R."/>
            <person name="Malavazi I."/>
            <person name="Melin P."/>
            <person name="Meyer V."/>
            <person name="Mielnichuk N."/>
            <person name="Miskei M."/>
            <person name="Molnar A.P."/>
            <person name="Mule G."/>
            <person name="Ngan C.Y."/>
            <person name="Orejas M."/>
            <person name="Orosz E."/>
            <person name="Ouedraogo J.P."/>
            <person name="Overkamp K.M."/>
            <person name="Park H.-S."/>
            <person name="Perrone G."/>
            <person name="Piumi F."/>
            <person name="Punt P.J."/>
            <person name="Ram A.F."/>
            <person name="Ramon A."/>
            <person name="Rauscher S."/>
            <person name="Record E."/>
            <person name="Riano-Pachon D.M."/>
            <person name="Robert V."/>
            <person name="Roehrig J."/>
            <person name="Ruller R."/>
            <person name="Salamov A."/>
            <person name="Salih N.S."/>
            <person name="Samson R.A."/>
            <person name="Sandor E."/>
            <person name="Sanguinetti M."/>
            <person name="Schuetze T."/>
            <person name="Sepcic K."/>
            <person name="Shelest E."/>
            <person name="Sherlock G."/>
            <person name="Sophianopoulou V."/>
            <person name="Squina F.M."/>
            <person name="Sun H."/>
            <person name="Susca A."/>
            <person name="Todd R.B."/>
            <person name="Tsang A."/>
            <person name="Unkles S.E."/>
            <person name="van de Wiele N."/>
            <person name="van Rossen-Uffink D."/>
            <person name="Oliveira J.V."/>
            <person name="Vesth T.C."/>
            <person name="Visser J."/>
            <person name="Yu J.-H."/>
            <person name="Zhou M."/>
            <person name="Andersen M.R."/>
            <person name="Archer D.B."/>
            <person name="Baker S.E."/>
            <person name="Benoit I."/>
            <person name="Brakhage A.A."/>
            <person name="Braus G.H."/>
            <person name="Fischer R."/>
            <person name="Frisvad J.C."/>
            <person name="Goldman G.H."/>
            <person name="Houbraken J."/>
            <person name="Oakley B."/>
            <person name="Pocsi I."/>
            <person name="Scazzocchio C."/>
            <person name="Seiboth B."/>
            <person name="vanKuyk P.A."/>
            <person name="Wortman J."/>
            <person name="Dyer P.S."/>
            <person name="Grigoriev I.V."/>
        </authorList>
    </citation>
    <scope>NUCLEOTIDE SEQUENCE [LARGE SCALE GENOMIC DNA]</scope>
    <source>
        <strain evidence="14">CBS 583.65</strain>
    </source>
</reference>
<evidence type="ECO:0000256" key="5">
    <source>
        <dbReference type="ARBA" id="ARBA00022692"/>
    </source>
</evidence>
<feature type="chain" id="PRO_5012408724" description="Alpha 1,4-glycosyltransferase domain-containing protein" evidence="12">
    <location>
        <begin position="29"/>
        <end position="364"/>
    </location>
</feature>
<organism evidence="13 14">
    <name type="scientific">Aspergillus versicolor CBS 583.65</name>
    <dbReference type="NCBI Taxonomy" id="1036611"/>
    <lineage>
        <taxon>Eukaryota</taxon>
        <taxon>Fungi</taxon>
        <taxon>Dikarya</taxon>
        <taxon>Ascomycota</taxon>
        <taxon>Pezizomycotina</taxon>
        <taxon>Eurotiomycetes</taxon>
        <taxon>Eurotiomycetidae</taxon>
        <taxon>Eurotiales</taxon>
        <taxon>Aspergillaceae</taxon>
        <taxon>Aspergillus</taxon>
        <taxon>Aspergillus subgen. Nidulantes</taxon>
    </lineage>
</organism>
<evidence type="ECO:0008006" key="15">
    <source>
        <dbReference type="Google" id="ProtNLM"/>
    </source>
</evidence>
<evidence type="ECO:0000256" key="12">
    <source>
        <dbReference type="SAM" id="SignalP"/>
    </source>
</evidence>
<keyword evidence="7" id="KW-1133">Transmembrane helix</keyword>
<dbReference type="SUPFAM" id="SSF53448">
    <property type="entry name" value="Nucleotide-diphospho-sugar transferases"/>
    <property type="match status" value="1"/>
</dbReference>
<evidence type="ECO:0000256" key="4">
    <source>
        <dbReference type="ARBA" id="ARBA00022679"/>
    </source>
</evidence>
<dbReference type="STRING" id="1036611.A0A1L9PNX7"/>
<accession>A0A1L9PNX7</accession>
<dbReference type="VEuPathDB" id="FungiDB:ASPVEDRAFT_720309"/>
<sequence length="364" mass="41209">MLTFRKALIIAAVLISLILFLRPSPSSSETPVAVSPEAVAEDISHETKEQSSSQLPSQDAGSQQQPLKQPPPPNASLAERLRYHFPYSLETKFPAYIWQTWKYTPASVWFDRDLRKQEASWTDLNPNFVHQVIPDDTVRYLIKYLYGSVPEVLEAFDALPLAVLKADFFRYLVLLARGGVYSDIDTTALKPVLDWLPSTLDLSTVGFVVGIEADPDRPDWADWYSRRVQFCQWTIQSKPGHPILIDIVSYITQETLRMKNAGILKKGKMDKTIVEFTGPAAWTDAVFRYFNDPEYFSIEPGSTHNLTYEDFTNQVEYQKVGDVVVLPITSFSPGVNQMNAQGTDDPMAFVEHDFEGTWKTDPSL</sequence>
<dbReference type="GO" id="GO:0000009">
    <property type="term" value="F:alpha-1,6-mannosyltransferase activity"/>
    <property type="evidence" value="ECO:0007669"/>
    <property type="project" value="InterPro"/>
</dbReference>
<evidence type="ECO:0000256" key="10">
    <source>
        <dbReference type="ARBA" id="ARBA00060399"/>
    </source>
</evidence>
<name>A0A1L9PNX7_ASPVE</name>
<dbReference type="PANTHER" id="PTHR31834">
    <property type="entry name" value="INITIATION-SPECIFIC ALPHA-1,6-MANNOSYLTRANSFERASE"/>
    <property type="match status" value="1"/>
</dbReference>
<keyword evidence="3" id="KW-0328">Glycosyltransferase</keyword>
<evidence type="ECO:0000313" key="13">
    <source>
        <dbReference type="EMBL" id="OJJ03234.1"/>
    </source>
</evidence>
<dbReference type="GO" id="GO:0000136">
    <property type="term" value="C:mannan polymerase complex"/>
    <property type="evidence" value="ECO:0007669"/>
    <property type="project" value="TreeGrafter"/>
</dbReference>
<dbReference type="FunFam" id="3.90.550.20:FF:000002">
    <property type="entry name" value="Initiation-specific alpha-1,6-mannosyltransferase"/>
    <property type="match status" value="1"/>
</dbReference>
<dbReference type="Gene3D" id="3.90.550.20">
    <property type="match status" value="1"/>
</dbReference>
<proteinExistence type="inferred from homology"/>
<dbReference type="InterPro" id="IPR007577">
    <property type="entry name" value="GlycoTrfase_DXD_sugar-bd_CS"/>
</dbReference>
<keyword evidence="12" id="KW-0732">Signal</keyword>
<keyword evidence="6" id="KW-0735">Signal-anchor</keyword>
<feature type="signal peptide" evidence="12">
    <location>
        <begin position="1"/>
        <end position="28"/>
    </location>
</feature>
<dbReference type="EMBL" id="KV878130">
    <property type="protein sequence ID" value="OJJ03234.1"/>
    <property type="molecule type" value="Genomic_DNA"/>
</dbReference>
<feature type="compositionally biased region" description="Polar residues" evidence="11">
    <location>
        <begin position="50"/>
        <end position="62"/>
    </location>
</feature>
<dbReference type="GeneID" id="63731661"/>
<dbReference type="InterPro" id="IPR029044">
    <property type="entry name" value="Nucleotide-diphossugar_trans"/>
</dbReference>
<keyword evidence="5" id="KW-0812">Transmembrane</keyword>
<evidence type="ECO:0000256" key="6">
    <source>
        <dbReference type="ARBA" id="ARBA00022968"/>
    </source>
</evidence>
<gene>
    <name evidence="13" type="ORF">ASPVEDRAFT_720309</name>
</gene>
<dbReference type="OrthoDB" id="411251at2759"/>
<keyword evidence="8" id="KW-0333">Golgi apparatus</keyword>
<evidence type="ECO:0000256" key="9">
    <source>
        <dbReference type="ARBA" id="ARBA00023136"/>
    </source>
</evidence>
<keyword evidence="14" id="KW-1185">Reference proteome</keyword>
<protein>
    <recommendedName>
        <fullName evidence="15">Alpha 1,4-glycosyltransferase domain-containing protein</fullName>
    </recommendedName>
</protein>
<evidence type="ECO:0000256" key="1">
    <source>
        <dbReference type="ARBA" id="ARBA00004194"/>
    </source>
</evidence>
<dbReference type="GO" id="GO:0006487">
    <property type="term" value="P:protein N-linked glycosylation"/>
    <property type="evidence" value="ECO:0007669"/>
    <property type="project" value="TreeGrafter"/>
</dbReference>